<dbReference type="Pfam" id="PF02830">
    <property type="entry name" value="V4R"/>
    <property type="match status" value="1"/>
</dbReference>
<dbReference type="AlphaFoldDB" id="F7XNE1"/>
<evidence type="ECO:0000259" key="1">
    <source>
        <dbReference type="SMART" id="SM00418"/>
    </source>
</evidence>
<dbReference type="Gene3D" id="1.10.10.10">
    <property type="entry name" value="Winged helix-like DNA-binding domain superfamily/Winged helix DNA-binding domain"/>
    <property type="match status" value="1"/>
</dbReference>
<dbReference type="Proteomes" id="UP000006622">
    <property type="component" value="Chromosome"/>
</dbReference>
<dbReference type="PANTHER" id="PTHR35090">
    <property type="entry name" value="DNA-DIRECTED RNA POLYMERASE SUBUNIT I"/>
    <property type="match status" value="1"/>
</dbReference>
<evidence type="ECO:0000313" key="4">
    <source>
        <dbReference type="Proteomes" id="UP000006622"/>
    </source>
</evidence>
<dbReference type="KEGG" id="mzh:Mzhil_1346"/>
<dbReference type="InterPro" id="IPR024096">
    <property type="entry name" value="NO_sig/Golgi_transp_ligand-bd"/>
</dbReference>
<dbReference type="Pfam" id="PF01022">
    <property type="entry name" value="HTH_5"/>
    <property type="match status" value="1"/>
</dbReference>
<dbReference type="Gene3D" id="3.30.1380.20">
    <property type="entry name" value="Trafficking protein particle complex subunit 3"/>
    <property type="match status" value="1"/>
</dbReference>
<protein>
    <submittedName>
        <fullName evidence="3">Transcriptional regulator, ArsR family</fullName>
    </submittedName>
</protein>
<dbReference type="InterPro" id="IPR001845">
    <property type="entry name" value="HTH_ArsR_DNA-bd_dom"/>
</dbReference>
<dbReference type="InterPro" id="IPR004096">
    <property type="entry name" value="V4R"/>
</dbReference>
<evidence type="ECO:0000259" key="2">
    <source>
        <dbReference type="SMART" id="SM00989"/>
    </source>
</evidence>
<evidence type="ECO:0000313" key="3">
    <source>
        <dbReference type="EMBL" id="AEH61191.1"/>
    </source>
</evidence>
<dbReference type="SUPFAM" id="SSF111126">
    <property type="entry name" value="Ligand-binding domain in the NO signalling and Golgi transport"/>
    <property type="match status" value="1"/>
</dbReference>
<dbReference type="InterPro" id="IPR036390">
    <property type="entry name" value="WH_DNA-bd_sf"/>
</dbReference>
<dbReference type="STRING" id="679901.Mzhil_1346"/>
<dbReference type="OrthoDB" id="371687at2157"/>
<accession>F7XNE1</accession>
<dbReference type="SMR" id="F7XNE1"/>
<proteinExistence type="predicted"/>
<dbReference type="SMART" id="SM00418">
    <property type="entry name" value="HTH_ARSR"/>
    <property type="match status" value="1"/>
</dbReference>
<dbReference type="HOGENOM" id="CLU_1136066_0_0_2"/>
<dbReference type="GO" id="GO:0003700">
    <property type="term" value="F:DNA-binding transcription factor activity"/>
    <property type="evidence" value="ECO:0007669"/>
    <property type="project" value="InterPro"/>
</dbReference>
<feature type="domain" description="HTH arsR-type" evidence="1">
    <location>
        <begin position="15"/>
        <end position="96"/>
    </location>
</feature>
<dbReference type="SUPFAM" id="SSF46785">
    <property type="entry name" value="Winged helix' DNA-binding domain"/>
    <property type="match status" value="1"/>
</dbReference>
<dbReference type="CDD" id="cd00090">
    <property type="entry name" value="HTH_ARSR"/>
    <property type="match status" value="1"/>
</dbReference>
<sequence length="250" mass="28589">MSHSPDYTALFSTVDGFIALNGAVKLQILEFLKDGPKTFEELVKYTGKAKSTVSVHLKDLNSCNLVEEKPDSNDRRKKIYVLKSHCMAHSQEPMIKHYQCVLHNFSKDLICENDFFISIFHALRFGFEAYGINHRPISRKIGSDIGRHIALNFKSSNFYDLLEEIALFWKENGLGNLSMVDGDPVQLIISDCFGCRTMPRVNRKLCFFEEGIFEGIFFESLNKKLKVREIECCGTGHDHCLFLVCPDFTL</sequence>
<reference evidence="3" key="1">
    <citation type="submission" date="2010-07" db="EMBL/GenBank/DDBJ databases">
        <title>The complete genome of Methanosalsum zhilinae DSM 4017.</title>
        <authorList>
            <consortium name="US DOE Joint Genome Institute (JGI-PGF)"/>
            <person name="Lucas S."/>
            <person name="Copeland A."/>
            <person name="Lapidus A."/>
            <person name="Glavina del Rio T."/>
            <person name="Dalin E."/>
            <person name="Tice H."/>
            <person name="Bruce D."/>
            <person name="Goodwin L."/>
            <person name="Pitluck S."/>
            <person name="Kyrpides N."/>
            <person name="Mavromatis K."/>
            <person name="Ovchinnikova G."/>
            <person name="Daligault H."/>
            <person name="Detter J.C."/>
            <person name="Han C."/>
            <person name="Tapia R."/>
            <person name="Larimer F."/>
            <person name="Land M."/>
            <person name="Hauser L."/>
            <person name="Markowitz V."/>
            <person name="Cheng J.-F."/>
            <person name="Hugenholtz P."/>
            <person name="Woyke T."/>
            <person name="Wu D."/>
            <person name="Spring S."/>
            <person name="Schueler E."/>
            <person name="Brambilla E."/>
            <person name="Klenk H.-P."/>
            <person name="Eisen J.A."/>
        </authorList>
    </citation>
    <scope>NUCLEOTIDE SEQUENCE</scope>
    <source>
        <strain evidence="3">DSM 4017</strain>
    </source>
</reference>
<name>F7XNE1_METZD</name>
<feature type="domain" description="4-vinyl reductase 4VR" evidence="2">
    <location>
        <begin position="184"/>
        <end position="246"/>
    </location>
</feature>
<dbReference type="InterPro" id="IPR036388">
    <property type="entry name" value="WH-like_DNA-bd_sf"/>
</dbReference>
<keyword evidence="4" id="KW-1185">Reference proteome</keyword>
<organism evidence="3 4">
    <name type="scientific">Methanosalsum zhilinae (strain DSM 4017 / NBRC 107636 / OCM 62 / WeN5)</name>
    <name type="common">Methanohalophilus zhilinae</name>
    <dbReference type="NCBI Taxonomy" id="679901"/>
    <lineage>
        <taxon>Archaea</taxon>
        <taxon>Methanobacteriati</taxon>
        <taxon>Methanobacteriota</taxon>
        <taxon>Stenosarchaea group</taxon>
        <taxon>Methanomicrobia</taxon>
        <taxon>Methanosarcinales</taxon>
        <taxon>Methanosarcinaceae</taxon>
        <taxon>Methanosalsum</taxon>
    </lineage>
</organism>
<dbReference type="GeneID" id="10822982"/>
<dbReference type="RefSeq" id="WP_013898628.1">
    <property type="nucleotide sequence ID" value="NC_015676.1"/>
</dbReference>
<gene>
    <name evidence="3" type="ordered locus">Mzhil_1346</name>
</gene>
<dbReference type="SMART" id="SM00989">
    <property type="entry name" value="V4R"/>
    <property type="match status" value="1"/>
</dbReference>
<dbReference type="InterPro" id="IPR011991">
    <property type="entry name" value="ArsR-like_HTH"/>
</dbReference>
<dbReference type="EMBL" id="CP002101">
    <property type="protein sequence ID" value="AEH61191.1"/>
    <property type="molecule type" value="Genomic_DNA"/>
</dbReference>
<dbReference type="PANTHER" id="PTHR35090:SF2">
    <property type="entry name" value="ARSR FAMILY TRANSCRIPTIONAL REGULATOR"/>
    <property type="match status" value="1"/>
</dbReference>